<evidence type="ECO:0000259" key="8">
    <source>
        <dbReference type="Pfam" id="PF00884"/>
    </source>
</evidence>
<dbReference type="Gene3D" id="3.40.720.10">
    <property type="entry name" value="Alkaline Phosphatase, subunit A"/>
    <property type="match status" value="1"/>
</dbReference>
<comment type="caution">
    <text evidence="9">The sequence shown here is derived from an EMBL/GenBank/DDBJ whole genome shotgun (WGS) entry which is preliminary data.</text>
</comment>
<dbReference type="InterPro" id="IPR058130">
    <property type="entry name" value="PEA_transf_C"/>
</dbReference>
<keyword evidence="6 7" id="KW-0472">Membrane</keyword>
<dbReference type="InterPro" id="IPR040423">
    <property type="entry name" value="PEA_transferase"/>
</dbReference>
<keyword evidence="2" id="KW-1003">Cell membrane</keyword>
<evidence type="ECO:0000256" key="1">
    <source>
        <dbReference type="ARBA" id="ARBA00004651"/>
    </source>
</evidence>
<dbReference type="RefSeq" id="WP_269877723.1">
    <property type="nucleotide sequence ID" value="NZ_JAPZVM010000004.1"/>
</dbReference>
<evidence type="ECO:0000256" key="6">
    <source>
        <dbReference type="ARBA" id="ARBA00023136"/>
    </source>
</evidence>
<dbReference type="CDD" id="cd16017">
    <property type="entry name" value="LptA"/>
    <property type="match status" value="1"/>
</dbReference>
<dbReference type="Pfam" id="PF00884">
    <property type="entry name" value="Sulfatase"/>
    <property type="match status" value="1"/>
</dbReference>
<dbReference type="PANTHER" id="PTHR30443:SF0">
    <property type="entry name" value="PHOSPHOETHANOLAMINE TRANSFERASE EPTA"/>
    <property type="match status" value="1"/>
</dbReference>
<feature type="domain" description="Sulfatase N-terminal" evidence="8">
    <location>
        <begin position="228"/>
        <end position="512"/>
    </location>
</feature>
<feature type="transmembrane region" description="Helical" evidence="7">
    <location>
        <begin position="16"/>
        <end position="34"/>
    </location>
</feature>
<protein>
    <submittedName>
        <fullName evidence="9">Sulfatase-like hydrolase/transferase</fullName>
    </submittedName>
</protein>
<evidence type="ECO:0000256" key="2">
    <source>
        <dbReference type="ARBA" id="ARBA00022475"/>
    </source>
</evidence>
<proteinExistence type="predicted"/>
<keyword evidence="3" id="KW-0808">Transferase</keyword>
<evidence type="ECO:0000313" key="10">
    <source>
        <dbReference type="Proteomes" id="UP001141933"/>
    </source>
</evidence>
<evidence type="ECO:0000313" key="9">
    <source>
        <dbReference type="EMBL" id="MCZ8372519.1"/>
    </source>
</evidence>
<organism evidence="9 10">
    <name type="scientific">Phocaeicola acetigenes</name>
    <dbReference type="NCBI Taxonomy" id="3016083"/>
    <lineage>
        <taxon>Bacteria</taxon>
        <taxon>Pseudomonadati</taxon>
        <taxon>Bacteroidota</taxon>
        <taxon>Bacteroidia</taxon>
        <taxon>Bacteroidales</taxon>
        <taxon>Bacteroidaceae</taxon>
        <taxon>Phocaeicola</taxon>
    </lineage>
</organism>
<keyword evidence="10" id="KW-1185">Reference proteome</keyword>
<feature type="transmembrane region" description="Helical" evidence="7">
    <location>
        <begin position="116"/>
        <end position="136"/>
    </location>
</feature>
<reference evidence="9" key="1">
    <citation type="submission" date="2022-12" db="EMBL/GenBank/DDBJ databases">
        <title>Phocaeicola acetigenes sp. nov., isolated feces from a healthy human.</title>
        <authorList>
            <person name="Do H."/>
            <person name="Ha Y.B."/>
            <person name="Kim J.-S."/>
            <person name="Suh M.K."/>
            <person name="Kim H.S."/>
            <person name="Lee J.-S."/>
        </authorList>
    </citation>
    <scope>NUCLEOTIDE SEQUENCE</scope>
    <source>
        <strain evidence="9">KGMB11183</strain>
    </source>
</reference>
<evidence type="ECO:0000256" key="7">
    <source>
        <dbReference type="SAM" id="Phobius"/>
    </source>
</evidence>
<comment type="subcellular location">
    <subcellularLocation>
        <location evidence="1">Cell membrane</location>
        <topology evidence="1">Multi-pass membrane protein</topology>
    </subcellularLocation>
</comment>
<dbReference type="EMBL" id="JAPZVM010000004">
    <property type="protein sequence ID" value="MCZ8372519.1"/>
    <property type="molecule type" value="Genomic_DNA"/>
</dbReference>
<dbReference type="InterPro" id="IPR017850">
    <property type="entry name" value="Alkaline_phosphatase_core_sf"/>
</dbReference>
<sequence>MKLFSNMKKWFEDQRNLFYCFLFVLIVPNILLCITEQMSVGAKLTNILLPLGCYYTLMTLSRSSAKMVGYLFLFVFLGAFQIVLLYLFGKSVIAVDMFLNLVTTNSAEAFELLDNLIPALVVVFLLYIPIIVWGIISVVHKRTVSEDFLRRQRKKSVLGLFLGVLALLLTVWTDEQYEFKSVFYPVNVCYNAYLAVQREIKTESYDQTSKDFSFHAYSSHAEEEREIYVMVVGETSRALNWKLYGYDRDTNPLLSVTDGLVAFPKVLTESNTTHKSVPMLLSDICAENFDSIYFRKGILTAFKEAGFHTAFFSNQRYNNSFIDFFGKEAENSYFIKEKESCLNPGDEDLLLLLEKELKKKQRKLFVVLHTYGSHFSYKERYPNDFAYFKPDSPLDVSVKYRENLKNAYDNTIRYTDYFLFRLMSLLKQEQAQTAFVYTSDHGEDLYDDDRRLFLHASPVPSAYQIYVPFVVWTSDEYQTAYSDKVQALEANRLKNISSSSSLFHTMLDLAGVETVYRKENCSVASQNFVESPRVYLNDHNEARSLKDMKMDDEDFRLLKKWNIDY</sequence>
<dbReference type="InterPro" id="IPR000917">
    <property type="entry name" value="Sulfatase_N"/>
</dbReference>
<name>A0ABT4PHH6_9BACT</name>
<feature type="transmembrane region" description="Helical" evidence="7">
    <location>
        <begin position="157"/>
        <end position="173"/>
    </location>
</feature>
<feature type="transmembrane region" description="Helical" evidence="7">
    <location>
        <begin position="69"/>
        <end position="89"/>
    </location>
</feature>
<gene>
    <name evidence="9" type="ORF">O6P32_07315</name>
</gene>
<evidence type="ECO:0000256" key="3">
    <source>
        <dbReference type="ARBA" id="ARBA00022679"/>
    </source>
</evidence>
<evidence type="ECO:0000256" key="4">
    <source>
        <dbReference type="ARBA" id="ARBA00022692"/>
    </source>
</evidence>
<dbReference type="SUPFAM" id="SSF53649">
    <property type="entry name" value="Alkaline phosphatase-like"/>
    <property type="match status" value="1"/>
</dbReference>
<keyword evidence="5 7" id="KW-1133">Transmembrane helix</keyword>
<accession>A0ABT4PHH6</accession>
<keyword evidence="4 7" id="KW-0812">Transmembrane</keyword>
<dbReference type="PANTHER" id="PTHR30443">
    <property type="entry name" value="INNER MEMBRANE PROTEIN"/>
    <property type="match status" value="1"/>
</dbReference>
<evidence type="ECO:0000256" key="5">
    <source>
        <dbReference type="ARBA" id="ARBA00022989"/>
    </source>
</evidence>
<dbReference type="Proteomes" id="UP001141933">
    <property type="component" value="Unassembled WGS sequence"/>
</dbReference>